<proteinExistence type="predicted"/>
<name>A0AAW5KDD6_9FIRM</name>
<dbReference type="RefSeq" id="WP_256135962.1">
    <property type="nucleotide sequence ID" value="NZ_JANGAB010000003.1"/>
</dbReference>
<dbReference type="EMBL" id="JANGAB010000003">
    <property type="protein sequence ID" value="MCQ4949330.1"/>
    <property type="molecule type" value="Genomic_DNA"/>
</dbReference>
<evidence type="ECO:0000313" key="1">
    <source>
        <dbReference type="EMBL" id="MCQ4949330.1"/>
    </source>
</evidence>
<evidence type="ECO:0008006" key="3">
    <source>
        <dbReference type="Google" id="ProtNLM"/>
    </source>
</evidence>
<dbReference type="Proteomes" id="UP001205063">
    <property type="component" value="Unassembled WGS sequence"/>
</dbReference>
<dbReference type="NCBIfam" id="TIGR01603">
    <property type="entry name" value="maj_tail_phi13"/>
    <property type="match status" value="1"/>
</dbReference>
<accession>A0AAW5KDD6</accession>
<evidence type="ECO:0000313" key="2">
    <source>
        <dbReference type="Proteomes" id="UP001205063"/>
    </source>
</evidence>
<protein>
    <recommendedName>
        <fullName evidence="3">Phage tail protein</fullName>
    </recommendedName>
</protein>
<comment type="caution">
    <text evidence="1">The sequence shown here is derived from an EMBL/GenBank/DDBJ whole genome shotgun (WGS) entry which is preliminary data.</text>
</comment>
<sequence>MATIGLSKPYAALYQENGGVVTYTKGQVMGKAVEVSASIETGDANNLYADNGVAESDRSFSNGTLTITTDDLTQEVSALLLGLTPEEITVGSEKVSELVYNDDAEAPYLGVGLIIKKKRGGAYCYRAIVFHKVQFAVPEDSASTQGESIEWQTPQIEGTIMRDDTEKHAWKREATLETEAKAEAYIKQVLGITTPEIGG</sequence>
<organism evidence="1 2">
    <name type="scientific">Bittarella massiliensis</name>
    <name type="common">ex Durand et al. 2017</name>
    <dbReference type="NCBI Taxonomy" id="1720313"/>
    <lineage>
        <taxon>Bacteria</taxon>
        <taxon>Bacillati</taxon>
        <taxon>Bacillota</taxon>
        <taxon>Clostridia</taxon>
        <taxon>Eubacteriales</taxon>
        <taxon>Oscillospiraceae</taxon>
        <taxon>Bittarella (ex Durand et al. 2017)</taxon>
    </lineage>
</organism>
<reference evidence="1" key="1">
    <citation type="submission" date="2022-06" db="EMBL/GenBank/DDBJ databases">
        <title>Isolation of gut microbiota from human fecal samples.</title>
        <authorList>
            <person name="Pamer E.G."/>
            <person name="Barat B."/>
            <person name="Waligurski E."/>
            <person name="Medina S."/>
            <person name="Paddock L."/>
            <person name="Mostad J."/>
        </authorList>
    </citation>
    <scope>NUCLEOTIDE SEQUENCE</scope>
    <source>
        <strain evidence="1">DFI.7.96</strain>
    </source>
</reference>
<dbReference type="InterPro" id="IPR006490">
    <property type="entry name" value="Maj_tail_phi13"/>
</dbReference>
<gene>
    <name evidence="1" type="ORF">NE646_06570</name>
</gene>
<dbReference type="AlphaFoldDB" id="A0AAW5KDD6"/>